<organism evidence="2 3">
    <name type="scientific">Mycena albidolilacea</name>
    <dbReference type="NCBI Taxonomy" id="1033008"/>
    <lineage>
        <taxon>Eukaryota</taxon>
        <taxon>Fungi</taxon>
        <taxon>Dikarya</taxon>
        <taxon>Basidiomycota</taxon>
        <taxon>Agaricomycotina</taxon>
        <taxon>Agaricomycetes</taxon>
        <taxon>Agaricomycetidae</taxon>
        <taxon>Agaricales</taxon>
        <taxon>Marasmiineae</taxon>
        <taxon>Mycenaceae</taxon>
        <taxon>Mycena</taxon>
    </lineage>
</organism>
<gene>
    <name evidence="2" type="ORF">DFH08DRAFT_811331</name>
</gene>
<sequence length="206" mass="22661">MTYVKLQYTNQDFPEFPDIYFFYVDDTMGKHTLSRNQDVKCKEKPICNQMRTRDTVSRGRQPRASTPGCLSGSSLVLPPPAPPVDNSPPPESETQKDSEPTDIFASVVVGPPPRTLPPPWPPLPPPPPVTASSSTKSRTAGSKKAEPHATYTTPRGSTAEFGERWKVLEQEKPPSALFQKKPSAPRPSLEDIRKHINMVMGPSAAV</sequence>
<protein>
    <submittedName>
        <fullName evidence="2">Uncharacterized protein</fullName>
    </submittedName>
</protein>
<proteinExistence type="predicted"/>
<dbReference type="AlphaFoldDB" id="A0AAD7EPC2"/>
<feature type="compositionally biased region" description="Pro residues" evidence="1">
    <location>
        <begin position="77"/>
        <end position="91"/>
    </location>
</feature>
<accession>A0AAD7EPC2</accession>
<evidence type="ECO:0000256" key="1">
    <source>
        <dbReference type="SAM" id="MobiDB-lite"/>
    </source>
</evidence>
<feature type="compositionally biased region" description="Low complexity" evidence="1">
    <location>
        <begin position="67"/>
        <end position="76"/>
    </location>
</feature>
<comment type="caution">
    <text evidence="2">The sequence shown here is derived from an EMBL/GenBank/DDBJ whole genome shotgun (WGS) entry which is preliminary data.</text>
</comment>
<feature type="compositionally biased region" description="Polar residues" evidence="1">
    <location>
        <begin position="130"/>
        <end position="140"/>
    </location>
</feature>
<evidence type="ECO:0000313" key="3">
    <source>
        <dbReference type="Proteomes" id="UP001218218"/>
    </source>
</evidence>
<feature type="compositionally biased region" description="Pro residues" evidence="1">
    <location>
        <begin position="110"/>
        <end position="129"/>
    </location>
</feature>
<dbReference type="EMBL" id="JARIHO010000024">
    <property type="protein sequence ID" value="KAJ7343003.1"/>
    <property type="molecule type" value="Genomic_DNA"/>
</dbReference>
<name>A0AAD7EPC2_9AGAR</name>
<keyword evidence="3" id="KW-1185">Reference proteome</keyword>
<feature type="region of interest" description="Disordered" evidence="1">
    <location>
        <begin position="171"/>
        <end position="190"/>
    </location>
</feature>
<evidence type="ECO:0000313" key="2">
    <source>
        <dbReference type="EMBL" id="KAJ7343003.1"/>
    </source>
</evidence>
<reference evidence="2" key="1">
    <citation type="submission" date="2023-03" db="EMBL/GenBank/DDBJ databases">
        <title>Massive genome expansion in bonnet fungi (Mycena s.s.) driven by repeated elements and novel gene families across ecological guilds.</title>
        <authorList>
            <consortium name="Lawrence Berkeley National Laboratory"/>
            <person name="Harder C.B."/>
            <person name="Miyauchi S."/>
            <person name="Viragh M."/>
            <person name="Kuo A."/>
            <person name="Thoen E."/>
            <person name="Andreopoulos B."/>
            <person name="Lu D."/>
            <person name="Skrede I."/>
            <person name="Drula E."/>
            <person name="Henrissat B."/>
            <person name="Morin E."/>
            <person name="Kohler A."/>
            <person name="Barry K."/>
            <person name="LaButti K."/>
            <person name="Morin E."/>
            <person name="Salamov A."/>
            <person name="Lipzen A."/>
            <person name="Mereny Z."/>
            <person name="Hegedus B."/>
            <person name="Baldrian P."/>
            <person name="Stursova M."/>
            <person name="Weitz H."/>
            <person name="Taylor A."/>
            <person name="Grigoriev I.V."/>
            <person name="Nagy L.G."/>
            <person name="Martin F."/>
            <person name="Kauserud H."/>
        </authorList>
    </citation>
    <scope>NUCLEOTIDE SEQUENCE</scope>
    <source>
        <strain evidence="2">CBHHK002</strain>
    </source>
</reference>
<feature type="region of interest" description="Disordered" evidence="1">
    <location>
        <begin position="50"/>
        <end position="160"/>
    </location>
</feature>
<dbReference type="Proteomes" id="UP001218218">
    <property type="component" value="Unassembled WGS sequence"/>
</dbReference>